<dbReference type="Pfam" id="PF00931">
    <property type="entry name" value="NB-ARC"/>
    <property type="match status" value="1"/>
</dbReference>
<name>A0AAN9JIQ4_CLITE</name>
<dbReference type="Gene3D" id="1.20.5.4130">
    <property type="match status" value="1"/>
</dbReference>
<evidence type="ECO:0000256" key="3">
    <source>
        <dbReference type="ARBA" id="ARBA00022821"/>
    </source>
</evidence>
<keyword evidence="7" id="KW-1185">Reference proteome</keyword>
<dbReference type="CDD" id="cd14798">
    <property type="entry name" value="RX-CC_like"/>
    <property type="match status" value="1"/>
</dbReference>
<comment type="caution">
    <text evidence="6">The sequence shown here is derived from an EMBL/GenBank/DDBJ whole genome shotgun (WGS) entry which is preliminary data.</text>
</comment>
<evidence type="ECO:0000313" key="7">
    <source>
        <dbReference type="Proteomes" id="UP001359559"/>
    </source>
</evidence>
<keyword evidence="1" id="KW-0677">Repeat</keyword>
<evidence type="ECO:0000259" key="5">
    <source>
        <dbReference type="Pfam" id="PF18052"/>
    </source>
</evidence>
<dbReference type="SUPFAM" id="SSF52540">
    <property type="entry name" value="P-loop containing nucleoside triphosphate hydrolases"/>
    <property type="match status" value="1"/>
</dbReference>
<dbReference type="GO" id="GO:0051707">
    <property type="term" value="P:response to other organism"/>
    <property type="evidence" value="ECO:0007669"/>
    <property type="project" value="UniProtKB-ARBA"/>
</dbReference>
<dbReference type="InterPro" id="IPR038005">
    <property type="entry name" value="RX-like_CC"/>
</dbReference>
<dbReference type="InterPro" id="IPR032675">
    <property type="entry name" value="LRR_dom_sf"/>
</dbReference>
<proteinExistence type="predicted"/>
<evidence type="ECO:0000259" key="4">
    <source>
        <dbReference type="Pfam" id="PF00931"/>
    </source>
</evidence>
<accession>A0AAN9JIQ4</accession>
<organism evidence="6 7">
    <name type="scientific">Clitoria ternatea</name>
    <name type="common">Butterfly pea</name>
    <dbReference type="NCBI Taxonomy" id="43366"/>
    <lineage>
        <taxon>Eukaryota</taxon>
        <taxon>Viridiplantae</taxon>
        <taxon>Streptophyta</taxon>
        <taxon>Embryophyta</taxon>
        <taxon>Tracheophyta</taxon>
        <taxon>Spermatophyta</taxon>
        <taxon>Magnoliopsida</taxon>
        <taxon>eudicotyledons</taxon>
        <taxon>Gunneridae</taxon>
        <taxon>Pentapetalae</taxon>
        <taxon>rosids</taxon>
        <taxon>fabids</taxon>
        <taxon>Fabales</taxon>
        <taxon>Fabaceae</taxon>
        <taxon>Papilionoideae</taxon>
        <taxon>50 kb inversion clade</taxon>
        <taxon>NPAAA clade</taxon>
        <taxon>indigoferoid/millettioid clade</taxon>
        <taxon>Phaseoleae</taxon>
        <taxon>Clitoria</taxon>
    </lineage>
</organism>
<dbReference type="AlphaFoldDB" id="A0AAN9JIQ4"/>
<evidence type="ECO:0000313" key="6">
    <source>
        <dbReference type="EMBL" id="KAK7299892.1"/>
    </source>
</evidence>
<dbReference type="GO" id="GO:0043531">
    <property type="term" value="F:ADP binding"/>
    <property type="evidence" value="ECO:0007669"/>
    <property type="project" value="InterPro"/>
</dbReference>
<keyword evidence="2" id="KW-0547">Nucleotide-binding</keyword>
<dbReference type="Pfam" id="PF18052">
    <property type="entry name" value="Rx_N"/>
    <property type="match status" value="1"/>
</dbReference>
<dbReference type="SUPFAM" id="SSF52047">
    <property type="entry name" value="RNI-like"/>
    <property type="match status" value="1"/>
</dbReference>
<reference evidence="6 7" key="1">
    <citation type="submission" date="2024-01" db="EMBL/GenBank/DDBJ databases">
        <title>The genomes of 5 underutilized Papilionoideae crops provide insights into root nodulation and disease resistance.</title>
        <authorList>
            <person name="Yuan L."/>
        </authorList>
    </citation>
    <scope>NUCLEOTIDE SEQUENCE [LARGE SCALE GENOMIC DNA]</scope>
    <source>
        <strain evidence="6">LY-2023</strain>
        <tissue evidence="6">Leaf</tissue>
    </source>
</reference>
<dbReference type="EMBL" id="JAYKXN010000003">
    <property type="protein sequence ID" value="KAK7299892.1"/>
    <property type="molecule type" value="Genomic_DNA"/>
</dbReference>
<dbReference type="InterPro" id="IPR041118">
    <property type="entry name" value="Rx_N"/>
</dbReference>
<dbReference type="Gene3D" id="3.80.10.10">
    <property type="entry name" value="Ribonuclease Inhibitor"/>
    <property type="match status" value="1"/>
</dbReference>
<evidence type="ECO:0000256" key="1">
    <source>
        <dbReference type="ARBA" id="ARBA00022737"/>
    </source>
</evidence>
<dbReference type="PANTHER" id="PTHR19338">
    <property type="entry name" value="TRANSLOCASE OF INNER MITOCHONDRIAL MEMBRANE 13 HOMOLOG"/>
    <property type="match status" value="1"/>
</dbReference>
<keyword evidence="3" id="KW-0611">Plant defense</keyword>
<sequence>MAETSVGIVTNKLIPLLRDEVTLLKGVHAQVEWVKDELLLIQAFLKDADAKAERSGEPNNGVKAWVKQLREVAFRIEDVVDLYLLRVAERRGDDDDGYGHPLEFVAKICFCIESILPRHEISSDINEIKGVIIRLTEARETLGLSPNSSRSGTHVAESRHGLRMGAHYIDDDQLVGVDSTKELLTSWLLTEDPRRTVIAVVGQGGLGKTTIVKNVYKKQKERKSFECYAWITVSRSFKKKYLLKAILQDLYQEDGNKVGAKEVNETVCEDMNYCQLMKNEEFRYIAPNRRLSIHKNIEKFGVESDRLSYGRVRSCFSFDIEKLENPLVVESLMSRISHHGMKLNKGVGCLTALQSLMLIDTIDADDVIKELKNLTKLRRLGVKLRKSSGDDLCSAIKNMTYLCSLAIMASENEEYGDLDLQSLIDPPQNLQHKKALPYLEQLELGPCPQMLQVPGDIHNLVSLKCLYLYKMPSQFVENIRTQLKENIRVYVSDDWHVEKGTVLDVLLFN</sequence>
<dbReference type="GO" id="GO:0006952">
    <property type="term" value="P:defense response"/>
    <property type="evidence" value="ECO:0007669"/>
    <property type="project" value="UniProtKB-KW"/>
</dbReference>
<dbReference type="Gene3D" id="3.40.50.300">
    <property type="entry name" value="P-loop containing nucleotide triphosphate hydrolases"/>
    <property type="match status" value="1"/>
</dbReference>
<dbReference type="InterPro" id="IPR002182">
    <property type="entry name" value="NB-ARC"/>
</dbReference>
<protein>
    <submittedName>
        <fullName evidence="6">Uncharacterized protein</fullName>
    </submittedName>
</protein>
<evidence type="ECO:0000256" key="2">
    <source>
        <dbReference type="ARBA" id="ARBA00022741"/>
    </source>
</evidence>
<dbReference type="PANTHER" id="PTHR19338:SF32">
    <property type="entry name" value="OS06G0287500 PROTEIN"/>
    <property type="match status" value="1"/>
</dbReference>
<dbReference type="InterPro" id="IPR027417">
    <property type="entry name" value="P-loop_NTPase"/>
</dbReference>
<feature type="domain" description="Disease resistance N-terminal" evidence="5">
    <location>
        <begin position="6"/>
        <end position="91"/>
    </location>
</feature>
<feature type="domain" description="NB-ARC" evidence="4">
    <location>
        <begin position="179"/>
        <end position="263"/>
    </location>
</feature>
<gene>
    <name evidence="6" type="ORF">RJT34_10721</name>
</gene>
<dbReference type="Proteomes" id="UP001359559">
    <property type="component" value="Unassembled WGS sequence"/>
</dbReference>